<proteinExistence type="predicted"/>
<dbReference type="Proteomes" id="UP000317909">
    <property type="component" value="Chromosome"/>
</dbReference>
<gene>
    <name evidence="1" type="ORF">I41_23380</name>
</gene>
<keyword evidence="2" id="KW-1185">Reference proteome</keyword>
<evidence type="ECO:0000313" key="2">
    <source>
        <dbReference type="Proteomes" id="UP000317909"/>
    </source>
</evidence>
<dbReference type="SUPFAM" id="SSF81853">
    <property type="entry name" value="Family 10 polysaccharide lyase"/>
    <property type="match status" value="1"/>
</dbReference>
<dbReference type="Pfam" id="PF09492">
    <property type="entry name" value="Pec_lyase"/>
    <property type="match status" value="1"/>
</dbReference>
<dbReference type="AlphaFoldDB" id="A0A517TXP5"/>
<dbReference type="OrthoDB" id="9804686at2"/>
<dbReference type="GO" id="GO:0016829">
    <property type="term" value="F:lyase activity"/>
    <property type="evidence" value="ECO:0007669"/>
    <property type="project" value="UniProtKB-KW"/>
</dbReference>
<evidence type="ECO:0000313" key="1">
    <source>
        <dbReference type="EMBL" id="QDT73149.1"/>
    </source>
</evidence>
<dbReference type="InterPro" id="IPR012669">
    <property type="entry name" value="Pectate_lyase"/>
</dbReference>
<protein>
    <submittedName>
        <fullName evidence="1">Pectic acid lyase</fullName>
    </submittedName>
</protein>
<sequence>MEASANYIAIADEVGQIDRWNGPRRRRRLRSGLGQQKWTALLAARGKPLTALVNVASAARWTSRARRSVTRAIATVRPDECKFGTNDFDVVPLSDEAAAPICARHDEIGTNRPVFVGQDKVKRYALSERERERRTGTPWYREWPQRLLHTEYHRWRTSRGIAKQS</sequence>
<name>A0A517TXP5_9BACT</name>
<dbReference type="KEGG" id="llh:I41_23380"/>
<dbReference type="EMBL" id="CP036339">
    <property type="protein sequence ID" value="QDT73149.1"/>
    <property type="molecule type" value="Genomic_DNA"/>
</dbReference>
<keyword evidence="1" id="KW-0456">Lyase</keyword>
<dbReference type="Gene3D" id="1.50.10.20">
    <property type="match status" value="1"/>
</dbReference>
<organism evidence="1 2">
    <name type="scientific">Lacipirellula limnantheis</name>
    <dbReference type="NCBI Taxonomy" id="2528024"/>
    <lineage>
        <taxon>Bacteria</taxon>
        <taxon>Pseudomonadati</taxon>
        <taxon>Planctomycetota</taxon>
        <taxon>Planctomycetia</taxon>
        <taxon>Pirellulales</taxon>
        <taxon>Lacipirellulaceae</taxon>
        <taxon>Lacipirellula</taxon>
    </lineage>
</organism>
<accession>A0A517TXP5</accession>
<reference evidence="1 2" key="1">
    <citation type="submission" date="2019-02" db="EMBL/GenBank/DDBJ databases">
        <title>Deep-cultivation of Planctomycetes and their phenomic and genomic characterization uncovers novel biology.</title>
        <authorList>
            <person name="Wiegand S."/>
            <person name="Jogler M."/>
            <person name="Boedeker C."/>
            <person name="Pinto D."/>
            <person name="Vollmers J."/>
            <person name="Rivas-Marin E."/>
            <person name="Kohn T."/>
            <person name="Peeters S.H."/>
            <person name="Heuer A."/>
            <person name="Rast P."/>
            <person name="Oberbeckmann S."/>
            <person name="Bunk B."/>
            <person name="Jeske O."/>
            <person name="Meyerdierks A."/>
            <person name="Storesund J.E."/>
            <person name="Kallscheuer N."/>
            <person name="Luecker S."/>
            <person name="Lage O.M."/>
            <person name="Pohl T."/>
            <person name="Merkel B.J."/>
            <person name="Hornburger P."/>
            <person name="Mueller R.-W."/>
            <person name="Bruemmer F."/>
            <person name="Labrenz M."/>
            <person name="Spormann A.M."/>
            <person name="Op den Camp H."/>
            <person name="Overmann J."/>
            <person name="Amann R."/>
            <person name="Jetten M.S.M."/>
            <person name="Mascher T."/>
            <person name="Medema M.H."/>
            <person name="Devos D.P."/>
            <person name="Kaster A.-K."/>
            <person name="Ovreas L."/>
            <person name="Rohde M."/>
            <person name="Galperin M.Y."/>
            <person name="Jogler C."/>
        </authorList>
    </citation>
    <scope>NUCLEOTIDE SEQUENCE [LARGE SCALE GENOMIC DNA]</scope>
    <source>
        <strain evidence="1 2">I41</strain>
    </source>
</reference>